<dbReference type="CDD" id="cd00564">
    <property type="entry name" value="TMP_TenI"/>
    <property type="match status" value="1"/>
</dbReference>
<keyword evidence="3 9" id="KW-0479">Metal-binding</keyword>
<reference evidence="13 14" key="1">
    <citation type="submission" date="2024-04" db="EMBL/GenBank/DDBJ databases">
        <title>Defined microbial consortia suppress multidrug-resistant proinflammatory Enterobacteriaceae via ecological control.</title>
        <authorList>
            <person name="Furuichi M."/>
            <person name="Kawaguchi T."/>
            <person name="Pust M."/>
            <person name="Yasuma K."/>
            <person name="Plichta D."/>
            <person name="Hasegawa N."/>
            <person name="Ohya T."/>
            <person name="Bhattarai S."/>
            <person name="Sasajima S."/>
            <person name="Aoto Y."/>
            <person name="Tuganbaev T."/>
            <person name="Yaginuma M."/>
            <person name="Ueda M."/>
            <person name="Okahashi N."/>
            <person name="Amafuji K."/>
            <person name="Kiridooshi Y."/>
            <person name="Sugita K."/>
            <person name="Strazar M."/>
            <person name="Skelly A."/>
            <person name="Suda W."/>
            <person name="Hattori M."/>
            <person name="Nakamoto N."/>
            <person name="Caballero S."/>
            <person name="Norman J."/>
            <person name="Olle B."/>
            <person name="Tanoue T."/>
            <person name="Arita M."/>
            <person name="Bucci V."/>
            <person name="Atarashi K."/>
            <person name="Xavier R."/>
            <person name="Honda K."/>
        </authorList>
    </citation>
    <scope>NUCLEOTIDE SEQUENCE [LARGE SCALE GENOMIC DNA]</scope>
    <source>
        <strain evidence="14">f13</strain>
    </source>
</reference>
<comment type="similarity">
    <text evidence="9 10">Belongs to the thiamine-phosphate synthase family.</text>
</comment>
<protein>
    <recommendedName>
        <fullName evidence="9">Thiamine-phosphate synthase</fullName>
        <shortName evidence="9">TP synthase</shortName>
        <shortName evidence="9">TPS</shortName>
        <ecNumber evidence="9">2.5.1.3</ecNumber>
    </recommendedName>
    <alternativeName>
        <fullName evidence="9">Thiamine-phosphate pyrophosphorylase</fullName>
        <shortName evidence="9">TMP pyrophosphorylase</shortName>
        <shortName evidence="9">TMP-PPase</shortName>
    </alternativeName>
</protein>
<dbReference type="Proteomes" id="UP001600894">
    <property type="component" value="Unassembled WGS sequence"/>
</dbReference>
<gene>
    <name evidence="13" type="primary">thiE_2</name>
    <name evidence="9" type="synonym">thiE</name>
    <name evidence="13" type="ORF">F130042H8_35880</name>
</gene>
<dbReference type="SUPFAM" id="SSF51391">
    <property type="entry name" value="Thiamin phosphate synthase"/>
    <property type="match status" value="1"/>
</dbReference>
<keyword evidence="4 9" id="KW-0460">Magnesium</keyword>
<dbReference type="InterPro" id="IPR022998">
    <property type="entry name" value="ThiamineP_synth_TenI"/>
</dbReference>
<accession>A0ABQ0B2L6</accession>
<dbReference type="Gene3D" id="3.20.20.70">
    <property type="entry name" value="Aldolase class I"/>
    <property type="match status" value="1"/>
</dbReference>
<evidence type="ECO:0000259" key="12">
    <source>
        <dbReference type="Pfam" id="PF02581"/>
    </source>
</evidence>
<evidence type="ECO:0000313" key="14">
    <source>
        <dbReference type="Proteomes" id="UP001600894"/>
    </source>
</evidence>
<dbReference type="EMBL" id="BAABXL010000001">
    <property type="protein sequence ID" value="GAA6270528.1"/>
    <property type="molecule type" value="Genomic_DNA"/>
</dbReference>
<evidence type="ECO:0000256" key="1">
    <source>
        <dbReference type="ARBA" id="ARBA00005165"/>
    </source>
</evidence>
<evidence type="ECO:0000256" key="2">
    <source>
        <dbReference type="ARBA" id="ARBA00022679"/>
    </source>
</evidence>
<feature type="binding site" evidence="9">
    <location>
        <position position="170"/>
    </location>
    <ligand>
        <name>2-[(2R,5Z)-2-carboxy-4-methylthiazol-5(2H)-ylidene]ethyl phosphate</name>
        <dbReference type="ChEBI" id="CHEBI:62899"/>
    </ligand>
</feature>
<keyword evidence="2 9" id="KW-0808">Transferase</keyword>
<sequence length="214" mass="23347">MRFDRGQLLIYAVTDRAWTGKMSLYDQVETALKGGATMVQMREKGLTDENVQDYLEEARRLRRLTERYNVPFLIDDHVKLALLCGADGVHVGQSDMEAGRAREILGPDKILGVTAKTVEQALKAQDQGADYLGSGAVFGTSTKSDALPMTKERLGEICRSVSIPVVAIGGICLENIEKLQGSQVAGAAIVSGIFGARDIEATTRQLRKKMEKCL</sequence>
<keyword evidence="5 9" id="KW-0784">Thiamine biosynthesis</keyword>
<comment type="catalytic activity">
    <reaction evidence="6 9 10">
        <text>4-methyl-5-(2-phosphooxyethyl)-thiazole + 4-amino-2-methyl-5-(diphosphooxymethyl)pyrimidine + H(+) = thiamine phosphate + diphosphate</text>
        <dbReference type="Rhea" id="RHEA:22328"/>
        <dbReference type="ChEBI" id="CHEBI:15378"/>
        <dbReference type="ChEBI" id="CHEBI:33019"/>
        <dbReference type="ChEBI" id="CHEBI:37575"/>
        <dbReference type="ChEBI" id="CHEBI:57841"/>
        <dbReference type="ChEBI" id="CHEBI:58296"/>
        <dbReference type="EC" id="2.5.1.3"/>
    </reaction>
</comment>
<dbReference type="InterPro" id="IPR036206">
    <property type="entry name" value="ThiamineP_synth_sf"/>
</dbReference>
<evidence type="ECO:0000256" key="4">
    <source>
        <dbReference type="ARBA" id="ARBA00022842"/>
    </source>
</evidence>
<dbReference type="RefSeq" id="WP_176255278.1">
    <property type="nucleotide sequence ID" value="NZ_BAABXL010000001.1"/>
</dbReference>
<dbReference type="InterPro" id="IPR034291">
    <property type="entry name" value="TMP_synthase"/>
</dbReference>
<dbReference type="HAMAP" id="MF_00097">
    <property type="entry name" value="TMP_synthase"/>
    <property type="match status" value="1"/>
</dbReference>
<proteinExistence type="inferred from homology"/>
<evidence type="ECO:0000256" key="7">
    <source>
        <dbReference type="ARBA" id="ARBA00047851"/>
    </source>
</evidence>
<feature type="binding site" evidence="9">
    <location>
        <position position="95"/>
    </location>
    <ligand>
        <name>Mg(2+)</name>
        <dbReference type="ChEBI" id="CHEBI:18420"/>
    </ligand>
</feature>
<dbReference type="EC" id="2.5.1.3" evidence="9"/>
<evidence type="ECO:0000256" key="8">
    <source>
        <dbReference type="ARBA" id="ARBA00047883"/>
    </source>
</evidence>
<dbReference type="PANTHER" id="PTHR20857">
    <property type="entry name" value="THIAMINE-PHOSPHATE PYROPHOSPHORYLASE"/>
    <property type="match status" value="1"/>
</dbReference>
<dbReference type="NCBIfam" id="TIGR00693">
    <property type="entry name" value="thiE"/>
    <property type="match status" value="1"/>
</dbReference>
<evidence type="ECO:0000256" key="5">
    <source>
        <dbReference type="ARBA" id="ARBA00022977"/>
    </source>
</evidence>
<evidence type="ECO:0000256" key="3">
    <source>
        <dbReference type="ARBA" id="ARBA00022723"/>
    </source>
</evidence>
<evidence type="ECO:0000256" key="11">
    <source>
        <dbReference type="RuleBase" id="RU004253"/>
    </source>
</evidence>
<comment type="pathway">
    <text evidence="1 9 11">Cofactor biosynthesis; thiamine diphosphate biosynthesis; thiamine phosphate from 4-amino-2-methyl-5-diphosphomethylpyrimidine and 4-methyl-5-(2-phosphoethyl)-thiazole: step 1/1.</text>
</comment>
<feature type="binding site" evidence="9">
    <location>
        <position position="143"/>
    </location>
    <ligand>
        <name>4-amino-2-methyl-5-(diphosphooxymethyl)pyrimidine</name>
        <dbReference type="ChEBI" id="CHEBI:57841"/>
    </ligand>
</feature>
<dbReference type="Pfam" id="PF02581">
    <property type="entry name" value="TMP-TENI"/>
    <property type="match status" value="1"/>
</dbReference>
<feature type="domain" description="Thiamine phosphate synthase/TenI" evidence="12">
    <location>
        <begin position="10"/>
        <end position="193"/>
    </location>
</feature>
<feature type="binding site" evidence="9">
    <location>
        <begin position="190"/>
        <end position="191"/>
    </location>
    <ligand>
        <name>2-[(2R,5Z)-2-carboxy-4-methylthiazol-5(2H)-ylidene]ethyl phosphate</name>
        <dbReference type="ChEBI" id="CHEBI:62899"/>
    </ligand>
</feature>
<comment type="catalytic activity">
    <reaction evidence="8 9 10">
        <text>2-[(2R,5Z)-2-carboxy-4-methylthiazol-5(2H)-ylidene]ethyl phosphate + 4-amino-2-methyl-5-(diphosphooxymethyl)pyrimidine + 2 H(+) = thiamine phosphate + CO2 + diphosphate</text>
        <dbReference type="Rhea" id="RHEA:47844"/>
        <dbReference type="ChEBI" id="CHEBI:15378"/>
        <dbReference type="ChEBI" id="CHEBI:16526"/>
        <dbReference type="ChEBI" id="CHEBI:33019"/>
        <dbReference type="ChEBI" id="CHEBI:37575"/>
        <dbReference type="ChEBI" id="CHEBI:57841"/>
        <dbReference type="ChEBI" id="CHEBI:62899"/>
        <dbReference type="EC" id="2.5.1.3"/>
    </reaction>
</comment>
<organism evidence="13 14">
    <name type="scientific">Enterocloster alcoholdehydrogenati</name>
    <dbReference type="NCBI Taxonomy" id="2547410"/>
    <lineage>
        <taxon>Bacteria</taxon>
        <taxon>Bacillati</taxon>
        <taxon>Bacillota</taxon>
        <taxon>Clostridia</taxon>
        <taxon>Lachnospirales</taxon>
        <taxon>Lachnospiraceae</taxon>
        <taxon>Enterocloster</taxon>
    </lineage>
</organism>
<feature type="binding site" evidence="9">
    <location>
        <position position="76"/>
    </location>
    <ligand>
        <name>Mg(2+)</name>
        <dbReference type="ChEBI" id="CHEBI:18420"/>
    </ligand>
</feature>
<evidence type="ECO:0000313" key="13">
    <source>
        <dbReference type="EMBL" id="GAA6270528.1"/>
    </source>
</evidence>
<evidence type="ECO:0000256" key="6">
    <source>
        <dbReference type="ARBA" id="ARBA00047334"/>
    </source>
</evidence>
<dbReference type="InterPro" id="IPR013785">
    <property type="entry name" value="Aldolase_TIM"/>
</dbReference>
<feature type="binding site" evidence="9">
    <location>
        <begin position="40"/>
        <end position="44"/>
    </location>
    <ligand>
        <name>4-amino-2-methyl-5-(diphosphooxymethyl)pyrimidine</name>
        <dbReference type="ChEBI" id="CHEBI:57841"/>
    </ligand>
</feature>
<comment type="cofactor">
    <cofactor evidence="9">
        <name>Mg(2+)</name>
        <dbReference type="ChEBI" id="CHEBI:18420"/>
    </cofactor>
    <text evidence="9">Binds 1 Mg(2+) ion per subunit.</text>
</comment>
<evidence type="ECO:0000256" key="9">
    <source>
        <dbReference type="HAMAP-Rule" id="MF_00097"/>
    </source>
</evidence>
<keyword evidence="14" id="KW-1185">Reference proteome</keyword>
<feature type="binding site" evidence="9">
    <location>
        <position position="114"/>
    </location>
    <ligand>
        <name>4-amino-2-methyl-5-(diphosphooxymethyl)pyrimidine</name>
        <dbReference type="ChEBI" id="CHEBI:57841"/>
    </ligand>
</feature>
<comment type="catalytic activity">
    <reaction evidence="7 9 10">
        <text>2-(2-carboxy-4-methylthiazol-5-yl)ethyl phosphate + 4-amino-2-methyl-5-(diphosphooxymethyl)pyrimidine + 2 H(+) = thiamine phosphate + CO2 + diphosphate</text>
        <dbReference type="Rhea" id="RHEA:47848"/>
        <dbReference type="ChEBI" id="CHEBI:15378"/>
        <dbReference type="ChEBI" id="CHEBI:16526"/>
        <dbReference type="ChEBI" id="CHEBI:33019"/>
        <dbReference type="ChEBI" id="CHEBI:37575"/>
        <dbReference type="ChEBI" id="CHEBI:57841"/>
        <dbReference type="ChEBI" id="CHEBI:62890"/>
        <dbReference type="EC" id="2.5.1.3"/>
    </reaction>
</comment>
<feature type="binding site" evidence="9">
    <location>
        <begin position="140"/>
        <end position="142"/>
    </location>
    <ligand>
        <name>2-[(2R,5Z)-2-carboxy-4-methylthiazol-5(2H)-ylidene]ethyl phosphate</name>
        <dbReference type="ChEBI" id="CHEBI:62899"/>
    </ligand>
</feature>
<dbReference type="PANTHER" id="PTHR20857:SF15">
    <property type="entry name" value="THIAMINE-PHOSPHATE SYNTHASE"/>
    <property type="match status" value="1"/>
</dbReference>
<evidence type="ECO:0000256" key="10">
    <source>
        <dbReference type="RuleBase" id="RU003826"/>
    </source>
</evidence>
<comment type="function">
    <text evidence="9">Condenses 4-methyl-5-(beta-hydroxyethyl)thiazole monophosphate (THZ-P) and 2-methyl-4-amino-5-hydroxymethyl pyrimidine pyrophosphate (HMP-PP) to form thiamine monophosphate (TMP).</text>
</comment>
<comment type="caution">
    <text evidence="13">The sequence shown here is derived from an EMBL/GenBank/DDBJ whole genome shotgun (WGS) entry which is preliminary data.</text>
</comment>
<name>A0ABQ0B2L6_9FIRM</name>
<feature type="binding site" evidence="9">
    <location>
        <position position="75"/>
    </location>
    <ligand>
        <name>4-amino-2-methyl-5-(diphosphooxymethyl)pyrimidine</name>
        <dbReference type="ChEBI" id="CHEBI:57841"/>
    </ligand>
</feature>